<reference evidence="1" key="1">
    <citation type="thesis" date="2020" institute="ProQuest LLC" country="789 East Eisenhower Parkway, Ann Arbor, MI, USA">
        <title>Comparative Genomics and Chromosome Evolution.</title>
        <authorList>
            <person name="Mudd A.B."/>
        </authorList>
    </citation>
    <scope>NUCLEOTIDE SEQUENCE</scope>
    <source>
        <strain evidence="1">237g6f4</strain>
        <tissue evidence="1">Blood</tissue>
    </source>
</reference>
<organism evidence="1 2">
    <name type="scientific">Engystomops pustulosus</name>
    <name type="common">Tungara frog</name>
    <name type="synonym">Physalaemus pustulosus</name>
    <dbReference type="NCBI Taxonomy" id="76066"/>
    <lineage>
        <taxon>Eukaryota</taxon>
        <taxon>Metazoa</taxon>
        <taxon>Chordata</taxon>
        <taxon>Craniata</taxon>
        <taxon>Vertebrata</taxon>
        <taxon>Euteleostomi</taxon>
        <taxon>Amphibia</taxon>
        <taxon>Batrachia</taxon>
        <taxon>Anura</taxon>
        <taxon>Neobatrachia</taxon>
        <taxon>Hyloidea</taxon>
        <taxon>Leptodactylidae</taxon>
        <taxon>Leiuperinae</taxon>
        <taxon>Engystomops</taxon>
    </lineage>
</organism>
<evidence type="ECO:0000313" key="2">
    <source>
        <dbReference type="Proteomes" id="UP000824782"/>
    </source>
</evidence>
<dbReference type="EMBL" id="WNYA01000001">
    <property type="protein sequence ID" value="KAG8597370.1"/>
    <property type="molecule type" value="Genomic_DNA"/>
</dbReference>
<proteinExistence type="predicted"/>
<accession>A0AAV7DIM6</accession>
<gene>
    <name evidence="1" type="ORF">GDO81_002268</name>
</gene>
<keyword evidence="2" id="KW-1185">Reference proteome</keyword>
<evidence type="ECO:0000313" key="1">
    <source>
        <dbReference type="EMBL" id="KAG8597370.1"/>
    </source>
</evidence>
<comment type="caution">
    <text evidence="1">The sequence shown here is derived from an EMBL/GenBank/DDBJ whole genome shotgun (WGS) entry which is preliminary data.</text>
</comment>
<protein>
    <submittedName>
        <fullName evidence="1">Uncharacterized protein</fullName>
    </submittedName>
</protein>
<sequence length="74" mass="8208">MNSDFLVRRLFGAFSSAQIHGTRYINHTGPDPLILCRLELLLVGVMSQTWAEPLECELLHTGADSLCLLCQFSG</sequence>
<name>A0AAV7DIM6_ENGPU</name>
<dbReference type="AlphaFoldDB" id="A0AAV7DIM6"/>
<dbReference type="Proteomes" id="UP000824782">
    <property type="component" value="Unassembled WGS sequence"/>
</dbReference>